<name>A0A4R1GQA8_9GAMM</name>
<evidence type="ECO:0000259" key="9">
    <source>
        <dbReference type="PROSITE" id="PS51781"/>
    </source>
</evidence>
<dbReference type="GO" id="GO:0016020">
    <property type="term" value="C:membrane"/>
    <property type="evidence" value="ECO:0007669"/>
    <property type="project" value="UniProtKB-SubCell"/>
</dbReference>
<sequence>MKKVLLVALLSGLSSYAAAESAHIADDVYVFMNSGPSNQYRINGRVNSGEAIETLDRRNDYVQIRTESGRVGWVPENFVAEGPSDLIRMPELESELKESKQRISAQQQRIDVLEQAAESRANESEQSKARVVELEREISSLKTQITNMDQSNLMRWLTHGGLVALGGVILGLLVPYLPKRRKPRNDWF</sequence>
<keyword evidence="4 7" id="KW-1133">Transmembrane helix</keyword>
<feature type="domain" description="SH3b" evidence="9">
    <location>
        <begin position="19"/>
        <end position="83"/>
    </location>
</feature>
<dbReference type="Gene3D" id="2.30.30.40">
    <property type="entry name" value="SH3 Domains"/>
    <property type="match status" value="1"/>
</dbReference>
<keyword evidence="5 7" id="KW-0472">Membrane</keyword>
<evidence type="ECO:0000256" key="2">
    <source>
        <dbReference type="ARBA" id="ARBA00022692"/>
    </source>
</evidence>
<evidence type="ECO:0000313" key="10">
    <source>
        <dbReference type="EMBL" id="TCK09570.1"/>
    </source>
</evidence>
<keyword evidence="3 8" id="KW-0732">Signal</keyword>
<keyword evidence="11" id="KW-1185">Reference proteome</keyword>
<proteinExistence type="predicted"/>
<dbReference type="EMBL" id="SMFU01000007">
    <property type="protein sequence ID" value="TCK09570.1"/>
    <property type="molecule type" value="Genomic_DNA"/>
</dbReference>
<evidence type="ECO:0000256" key="5">
    <source>
        <dbReference type="ARBA" id="ARBA00023136"/>
    </source>
</evidence>
<dbReference type="Gene3D" id="1.10.287.1490">
    <property type="match status" value="1"/>
</dbReference>
<organism evidence="10 11">
    <name type="scientific">Marinobacterium mangrovicola</name>
    <dbReference type="NCBI Taxonomy" id="1476959"/>
    <lineage>
        <taxon>Bacteria</taxon>
        <taxon>Pseudomonadati</taxon>
        <taxon>Pseudomonadota</taxon>
        <taxon>Gammaproteobacteria</taxon>
        <taxon>Oceanospirillales</taxon>
        <taxon>Oceanospirillaceae</taxon>
        <taxon>Marinobacterium</taxon>
    </lineage>
</organism>
<reference evidence="10 11" key="1">
    <citation type="submission" date="2019-03" db="EMBL/GenBank/DDBJ databases">
        <title>Genomic Encyclopedia of Archaeal and Bacterial Type Strains, Phase II (KMG-II): from individual species to whole genera.</title>
        <authorList>
            <person name="Goeker M."/>
        </authorList>
    </citation>
    <scope>NUCLEOTIDE SEQUENCE [LARGE SCALE GENOMIC DNA]</scope>
    <source>
        <strain evidence="10 11">DSM 27697</strain>
    </source>
</reference>
<feature type="signal peptide" evidence="8">
    <location>
        <begin position="1"/>
        <end position="19"/>
    </location>
</feature>
<feature type="transmembrane region" description="Helical" evidence="7">
    <location>
        <begin position="156"/>
        <end position="177"/>
    </location>
</feature>
<gene>
    <name evidence="10" type="ORF">CLV83_1680</name>
</gene>
<dbReference type="OrthoDB" id="9790951at2"/>
<protein>
    <submittedName>
        <fullName evidence="10">SH3 domain protein</fullName>
    </submittedName>
</protein>
<keyword evidence="6" id="KW-0175">Coiled coil</keyword>
<dbReference type="AlphaFoldDB" id="A0A4R1GQA8"/>
<dbReference type="InterPro" id="IPR016476">
    <property type="entry name" value="SH3_dom_pro"/>
</dbReference>
<dbReference type="Pfam" id="PF08239">
    <property type="entry name" value="SH3_3"/>
    <property type="match status" value="1"/>
</dbReference>
<evidence type="ECO:0000256" key="7">
    <source>
        <dbReference type="SAM" id="Phobius"/>
    </source>
</evidence>
<dbReference type="RefSeq" id="WP_132290088.1">
    <property type="nucleotide sequence ID" value="NZ_SMFU01000007.1"/>
</dbReference>
<keyword evidence="2 7" id="KW-0812">Transmembrane</keyword>
<dbReference type="PROSITE" id="PS51781">
    <property type="entry name" value="SH3B"/>
    <property type="match status" value="1"/>
</dbReference>
<evidence type="ECO:0000313" key="11">
    <source>
        <dbReference type="Proteomes" id="UP000294546"/>
    </source>
</evidence>
<comment type="subcellular location">
    <subcellularLocation>
        <location evidence="1">Membrane</location>
        <topology evidence="1">Single-pass membrane protein</topology>
    </subcellularLocation>
</comment>
<comment type="caution">
    <text evidence="10">The sequence shown here is derived from an EMBL/GenBank/DDBJ whole genome shotgun (WGS) entry which is preliminary data.</text>
</comment>
<feature type="coiled-coil region" evidence="6">
    <location>
        <begin position="89"/>
        <end position="151"/>
    </location>
</feature>
<evidence type="ECO:0000256" key="8">
    <source>
        <dbReference type="SAM" id="SignalP"/>
    </source>
</evidence>
<evidence type="ECO:0000256" key="6">
    <source>
        <dbReference type="SAM" id="Coils"/>
    </source>
</evidence>
<dbReference type="InterPro" id="IPR036028">
    <property type="entry name" value="SH3-like_dom_sf"/>
</dbReference>
<dbReference type="InterPro" id="IPR003646">
    <property type="entry name" value="SH3-like_bac-type"/>
</dbReference>
<accession>A0A4R1GQA8</accession>
<dbReference type="Proteomes" id="UP000294546">
    <property type="component" value="Unassembled WGS sequence"/>
</dbReference>
<dbReference type="SUPFAM" id="SSF50044">
    <property type="entry name" value="SH3-domain"/>
    <property type="match status" value="1"/>
</dbReference>
<evidence type="ECO:0000256" key="3">
    <source>
        <dbReference type="ARBA" id="ARBA00022729"/>
    </source>
</evidence>
<evidence type="ECO:0000256" key="4">
    <source>
        <dbReference type="ARBA" id="ARBA00022989"/>
    </source>
</evidence>
<dbReference type="SMART" id="SM00287">
    <property type="entry name" value="SH3b"/>
    <property type="match status" value="1"/>
</dbReference>
<evidence type="ECO:0000256" key="1">
    <source>
        <dbReference type="ARBA" id="ARBA00004167"/>
    </source>
</evidence>
<dbReference type="NCBIfam" id="TIGR04211">
    <property type="entry name" value="SH3_and_anchor"/>
    <property type="match status" value="1"/>
</dbReference>
<feature type="chain" id="PRO_5020700894" evidence="8">
    <location>
        <begin position="20"/>
        <end position="188"/>
    </location>
</feature>